<comment type="caution">
    <text evidence="2">The sequence shown here is derived from an EMBL/GenBank/DDBJ whole genome shotgun (WGS) entry which is preliminary data.</text>
</comment>
<proteinExistence type="predicted"/>
<gene>
    <name evidence="2" type="ORF">SDJN03_20430</name>
</gene>
<organism evidence="2 3">
    <name type="scientific">Cucurbita argyrosperma subsp. sororia</name>
    <dbReference type="NCBI Taxonomy" id="37648"/>
    <lineage>
        <taxon>Eukaryota</taxon>
        <taxon>Viridiplantae</taxon>
        <taxon>Streptophyta</taxon>
        <taxon>Embryophyta</taxon>
        <taxon>Tracheophyta</taxon>
        <taxon>Spermatophyta</taxon>
        <taxon>Magnoliopsida</taxon>
        <taxon>eudicotyledons</taxon>
        <taxon>Gunneridae</taxon>
        <taxon>Pentapetalae</taxon>
        <taxon>rosids</taxon>
        <taxon>fabids</taxon>
        <taxon>Cucurbitales</taxon>
        <taxon>Cucurbitaceae</taxon>
        <taxon>Cucurbiteae</taxon>
        <taxon>Cucurbita</taxon>
    </lineage>
</organism>
<dbReference type="EMBL" id="JAGKQH010000014">
    <property type="protein sequence ID" value="KAG6580428.1"/>
    <property type="molecule type" value="Genomic_DNA"/>
</dbReference>
<dbReference type="PANTHER" id="PTHR48196">
    <property type="entry name" value="DUF630 DOMAIN-CONTAINING PROTEIN"/>
    <property type="match status" value="1"/>
</dbReference>
<evidence type="ECO:0000313" key="2">
    <source>
        <dbReference type="EMBL" id="KAG6580428.1"/>
    </source>
</evidence>
<evidence type="ECO:0000256" key="1">
    <source>
        <dbReference type="SAM" id="MobiDB-lite"/>
    </source>
</evidence>
<keyword evidence="3" id="KW-1185">Reference proteome</keyword>
<dbReference type="PANTHER" id="PTHR48196:SF1">
    <property type="entry name" value="DUF630 DOMAIN-CONTAINING PROTEIN"/>
    <property type="match status" value="1"/>
</dbReference>
<feature type="region of interest" description="Disordered" evidence="1">
    <location>
        <begin position="36"/>
        <end position="60"/>
    </location>
</feature>
<feature type="non-terminal residue" evidence="2">
    <location>
        <position position="1"/>
    </location>
</feature>
<reference evidence="2 3" key="1">
    <citation type="journal article" date="2021" name="Hortic Res">
        <title>The domestication of Cucurbita argyrosperma as revealed by the genome of its wild relative.</title>
        <authorList>
            <person name="Barrera-Redondo J."/>
            <person name="Sanchez-de la Vega G."/>
            <person name="Aguirre-Liguori J.A."/>
            <person name="Castellanos-Morales G."/>
            <person name="Gutierrez-Guerrero Y.T."/>
            <person name="Aguirre-Dugua X."/>
            <person name="Aguirre-Planter E."/>
            <person name="Tenaillon M.I."/>
            <person name="Lira-Saade R."/>
            <person name="Eguiarte L.E."/>
        </authorList>
    </citation>
    <scope>NUCLEOTIDE SEQUENCE [LARGE SCALE GENOMIC DNA]</scope>
    <source>
        <strain evidence="2">JBR-2021</strain>
    </source>
</reference>
<evidence type="ECO:0000313" key="3">
    <source>
        <dbReference type="Proteomes" id="UP000685013"/>
    </source>
</evidence>
<accession>A0AAV6MFA1</accession>
<dbReference type="AlphaFoldDB" id="A0AAV6MFA1"/>
<name>A0AAV6MFA1_9ROSI</name>
<sequence>MAVVKKFGDEHSNLLDQYERRSFEARLNQAILGRSLSEPRTLRSQQQPQPQLSASGSVRLPCLVTTSSNQPRKGGRGSTFNFNKIINKLLKPILGRKSKSRAKKELPDFRNPVSWKALSKSMRL</sequence>
<protein>
    <submittedName>
        <fullName evidence="2">Uncharacterized protein</fullName>
    </submittedName>
</protein>
<dbReference type="Proteomes" id="UP000685013">
    <property type="component" value="Chromosome 14"/>
</dbReference>